<dbReference type="AlphaFoldDB" id="A0A0A7PIH2"/>
<keyword evidence="1" id="KW-1003">Cell membrane</keyword>
<feature type="transmembrane region" description="Helical" evidence="5">
    <location>
        <begin position="16"/>
        <end position="46"/>
    </location>
</feature>
<feature type="transmembrane region" description="Helical" evidence="5">
    <location>
        <begin position="151"/>
        <end position="175"/>
    </location>
</feature>
<dbReference type="PANTHER" id="PTHR36917:SF1">
    <property type="entry name" value="INNER MEMBRANE-SPANNING PROTEIN YCIB"/>
    <property type="match status" value="1"/>
</dbReference>
<dbReference type="GO" id="GO:0005886">
    <property type="term" value="C:plasma membrane"/>
    <property type="evidence" value="ECO:0007669"/>
    <property type="project" value="TreeGrafter"/>
</dbReference>
<dbReference type="KEGG" id="sphk:SKP52_14400"/>
<dbReference type="PANTHER" id="PTHR36917">
    <property type="entry name" value="INTRACELLULAR SEPTATION PROTEIN A-RELATED"/>
    <property type="match status" value="1"/>
</dbReference>
<name>A0A0A7PIH2_9SPHN</name>
<dbReference type="InterPro" id="IPR006008">
    <property type="entry name" value="YciB"/>
</dbReference>
<keyword evidence="7" id="KW-1185">Reference proteome</keyword>
<evidence type="ECO:0000256" key="3">
    <source>
        <dbReference type="ARBA" id="ARBA00022989"/>
    </source>
</evidence>
<feature type="transmembrane region" description="Helical" evidence="5">
    <location>
        <begin position="82"/>
        <end position="103"/>
    </location>
</feature>
<dbReference type="EMBL" id="CP009122">
    <property type="protein sequence ID" value="AJA09764.1"/>
    <property type="molecule type" value="Genomic_DNA"/>
</dbReference>
<evidence type="ECO:0000313" key="6">
    <source>
        <dbReference type="EMBL" id="AJA09764.1"/>
    </source>
</evidence>
<reference evidence="6 7" key="1">
    <citation type="journal article" date="2015" name="Int. J. Syst. Evol. Microbiol.">
        <title>Description of Sphingopyxis fribergensis sp. nov. - a soil bacterium with the ability to degrade styrene and phenylacetic acid.</title>
        <authorList>
            <person name="Oelschlagel M."/>
            <person name="Ruckert C."/>
            <person name="Kalinowski J."/>
            <person name="Schmidt G."/>
            <person name="Schlomann M."/>
            <person name="Tischler D."/>
        </authorList>
    </citation>
    <scope>NUCLEOTIDE SEQUENCE [LARGE SCALE GENOMIC DNA]</scope>
    <source>
        <strain evidence="6 7">Kp5.2</strain>
    </source>
</reference>
<evidence type="ECO:0000256" key="1">
    <source>
        <dbReference type="ARBA" id="ARBA00022475"/>
    </source>
</evidence>
<keyword evidence="2 5" id="KW-0812">Transmembrane</keyword>
<dbReference type="Proteomes" id="UP000030907">
    <property type="component" value="Chromosome"/>
</dbReference>
<protein>
    <recommendedName>
        <fullName evidence="8">Intracellular septation protein</fullName>
    </recommendedName>
</protein>
<proteinExistence type="predicted"/>
<evidence type="ECO:0000256" key="5">
    <source>
        <dbReference type="SAM" id="Phobius"/>
    </source>
</evidence>
<dbReference type="OrthoDB" id="7375527at2"/>
<keyword evidence="4 5" id="KW-0472">Membrane</keyword>
<feature type="transmembrane region" description="Helical" evidence="5">
    <location>
        <begin position="58"/>
        <end position="76"/>
    </location>
</feature>
<dbReference type="RefSeq" id="WP_039575735.1">
    <property type="nucleotide sequence ID" value="NZ_CP009122.1"/>
</dbReference>
<sequence>MRTLLYALGPMLFDSLGIIVFAILLATGAGIVPAVIAGTVVAVAVVGYELARGHQVAALQWISLASVLFTAAATLLTGDPRFVMAKPTVVYLIVGMVMLRKGWLSRYIPPAQMALVGDVMDRFGMIWSALMFASAGLNLIVALFFTQWWPMFIGIFPLASKFGLFAVHIAVVHFVGQARLRRMESGSSAAVAAE</sequence>
<dbReference type="STRING" id="1515612.SKP52_14400"/>
<accession>A0A0A7PIH2</accession>
<dbReference type="Pfam" id="PF04279">
    <property type="entry name" value="IspA"/>
    <property type="match status" value="1"/>
</dbReference>
<gene>
    <name evidence="6" type="ORF">SKP52_14400</name>
</gene>
<evidence type="ECO:0008006" key="8">
    <source>
        <dbReference type="Google" id="ProtNLM"/>
    </source>
</evidence>
<dbReference type="HOGENOM" id="CLU_1427002_0_0_5"/>
<keyword evidence="3 5" id="KW-1133">Transmembrane helix</keyword>
<evidence type="ECO:0000256" key="2">
    <source>
        <dbReference type="ARBA" id="ARBA00022692"/>
    </source>
</evidence>
<evidence type="ECO:0000256" key="4">
    <source>
        <dbReference type="ARBA" id="ARBA00023136"/>
    </source>
</evidence>
<organism evidence="6 7">
    <name type="scientific">Sphingopyxis fribergensis</name>
    <dbReference type="NCBI Taxonomy" id="1515612"/>
    <lineage>
        <taxon>Bacteria</taxon>
        <taxon>Pseudomonadati</taxon>
        <taxon>Pseudomonadota</taxon>
        <taxon>Alphaproteobacteria</taxon>
        <taxon>Sphingomonadales</taxon>
        <taxon>Sphingomonadaceae</taxon>
        <taxon>Sphingopyxis</taxon>
    </lineage>
</organism>
<evidence type="ECO:0000313" key="7">
    <source>
        <dbReference type="Proteomes" id="UP000030907"/>
    </source>
</evidence>
<feature type="transmembrane region" description="Helical" evidence="5">
    <location>
        <begin position="124"/>
        <end position="145"/>
    </location>
</feature>